<sequence>MDIMANSLYPDSEGFVFKMFGTNLAEQSQSGRSSSRRSIFYESQTLSYQEWDFAFMVSDSLVVTSRINSYFTGTSYVLADEPLVLLTGIRVEIHTKPGDAAEFCQADRVKERRCYTIRFLDLLRRGLGQFVSSIALHTTSFCRISCCMLFEHRSNSSACLISSTINDISSLNDS</sequence>
<evidence type="ECO:0000313" key="2">
    <source>
        <dbReference type="Proteomes" id="UP001176961"/>
    </source>
</evidence>
<name>A0AA36GQS0_CYLNA</name>
<reference evidence="1" key="1">
    <citation type="submission" date="2023-07" db="EMBL/GenBank/DDBJ databases">
        <authorList>
            <consortium name="CYATHOMIX"/>
        </authorList>
    </citation>
    <scope>NUCLEOTIDE SEQUENCE</scope>
    <source>
        <strain evidence="1">N/A</strain>
    </source>
</reference>
<dbReference type="AlphaFoldDB" id="A0AA36GQS0"/>
<gene>
    <name evidence="1" type="ORF">CYNAS_LOCUS8573</name>
</gene>
<protein>
    <submittedName>
        <fullName evidence="1">Uncharacterized protein</fullName>
    </submittedName>
</protein>
<organism evidence="1 2">
    <name type="scientific">Cylicocyclus nassatus</name>
    <name type="common">Nematode worm</name>
    <dbReference type="NCBI Taxonomy" id="53992"/>
    <lineage>
        <taxon>Eukaryota</taxon>
        <taxon>Metazoa</taxon>
        <taxon>Ecdysozoa</taxon>
        <taxon>Nematoda</taxon>
        <taxon>Chromadorea</taxon>
        <taxon>Rhabditida</taxon>
        <taxon>Rhabditina</taxon>
        <taxon>Rhabditomorpha</taxon>
        <taxon>Strongyloidea</taxon>
        <taxon>Strongylidae</taxon>
        <taxon>Cylicocyclus</taxon>
    </lineage>
</organism>
<evidence type="ECO:0000313" key="1">
    <source>
        <dbReference type="EMBL" id="CAJ0596590.1"/>
    </source>
</evidence>
<comment type="caution">
    <text evidence="1">The sequence shown here is derived from an EMBL/GenBank/DDBJ whole genome shotgun (WGS) entry which is preliminary data.</text>
</comment>
<proteinExistence type="predicted"/>
<keyword evidence="2" id="KW-1185">Reference proteome</keyword>
<accession>A0AA36GQS0</accession>
<dbReference type="EMBL" id="CATQJL010000223">
    <property type="protein sequence ID" value="CAJ0596590.1"/>
    <property type="molecule type" value="Genomic_DNA"/>
</dbReference>
<dbReference type="Proteomes" id="UP001176961">
    <property type="component" value="Unassembled WGS sequence"/>
</dbReference>